<dbReference type="InterPro" id="IPR011620">
    <property type="entry name" value="Sig_transdc_His_kinase_LytS_TM"/>
</dbReference>
<dbReference type="PROSITE" id="PS50110">
    <property type="entry name" value="RESPONSE_REGULATORY"/>
    <property type="match status" value="1"/>
</dbReference>
<keyword evidence="4" id="KW-1003">Cell membrane</keyword>
<keyword evidence="7" id="KW-0547">Nucleotide-binding</keyword>
<comment type="subcellular location">
    <subcellularLocation>
        <location evidence="2">Cell membrane</location>
        <topology evidence="2">Multi-pass membrane protein</topology>
    </subcellularLocation>
</comment>
<evidence type="ECO:0000256" key="14">
    <source>
        <dbReference type="SAM" id="Phobius"/>
    </source>
</evidence>
<dbReference type="SMART" id="SM00387">
    <property type="entry name" value="HATPase_c"/>
    <property type="match status" value="1"/>
</dbReference>
<dbReference type="Gene3D" id="1.20.120.160">
    <property type="entry name" value="HPT domain"/>
    <property type="match status" value="1"/>
</dbReference>
<keyword evidence="11 14" id="KW-0472">Membrane</keyword>
<dbReference type="SMART" id="SM00448">
    <property type="entry name" value="REC"/>
    <property type="match status" value="1"/>
</dbReference>
<feature type="transmembrane region" description="Helical" evidence="14">
    <location>
        <begin position="115"/>
        <end position="139"/>
    </location>
</feature>
<dbReference type="EMBL" id="NRRL01000084">
    <property type="protein sequence ID" value="MBK1670269.1"/>
    <property type="molecule type" value="Genomic_DNA"/>
</dbReference>
<evidence type="ECO:0000313" key="18">
    <source>
        <dbReference type="Proteomes" id="UP001296873"/>
    </source>
</evidence>
<comment type="caution">
    <text evidence="17">The sequence shown here is derived from an EMBL/GenBank/DDBJ whole genome shotgun (WGS) entry which is preliminary data.</text>
</comment>
<keyword evidence="18" id="KW-1185">Reference proteome</keyword>
<keyword evidence="10" id="KW-0902">Two-component regulatory system</keyword>
<dbReference type="InterPro" id="IPR001789">
    <property type="entry name" value="Sig_transdc_resp-reg_receiver"/>
</dbReference>
<evidence type="ECO:0000313" key="17">
    <source>
        <dbReference type="EMBL" id="MBK1670269.1"/>
    </source>
</evidence>
<dbReference type="PANTHER" id="PTHR45339">
    <property type="entry name" value="HYBRID SIGNAL TRANSDUCTION HISTIDINE KINASE J"/>
    <property type="match status" value="1"/>
</dbReference>
<evidence type="ECO:0000256" key="9">
    <source>
        <dbReference type="ARBA" id="ARBA00022989"/>
    </source>
</evidence>
<feature type="domain" description="Response regulatory" evidence="16">
    <location>
        <begin position="452"/>
        <end position="572"/>
    </location>
</feature>
<keyword evidence="6 14" id="KW-0812">Transmembrane</keyword>
<dbReference type="InterPro" id="IPR011006">
    <property type="entry name" value="CheY-like_superfamily"/>
</dbReference>
<dbReference type="SMART" id="SM00388">
    <property type="entry name" value="HisKA"/>
    <property type="match status" value="1"/>
</dbReference>
<dbReference type="Pfam" id="PF02518">
    <property type="entry name" value="HATPase_c"/>
    <property type="match status" value="1"/>
</dbReference>
<evidence type="ECO:0000256" key="5">
    <source>
        <dbReference type="ARBA" id="ARBA00022553"/>
    </source>
</evidence>
<evidence type="ECO:0000256" key="4">
    <source>
        <dbReference type="ARBA" id="ARBA00022475"/>
    </source>
</evidence>
<sequence length="741" mass="77819">MAGVALAYSLLRHRLENKKPLWYSLVMGSVFGVAGAVSMAVSINLGPGIIFDLRGIPVLLAGPFAGPWAAVVSAAIVAVVRIMVGGAGVPAALLSLVGLLSVSVGLWWLRPRLPGFGPLWLALGGMVAMVPVFASLTALGMDQALMIVRKIGLPLTLTYSAGCGLVGFLLLLEDRRHRAESALDEARVAAEQANTAKSMFLAQISHELRTPMTAITGSLELLSVADLPPEHRSTLNLSRRSANNLRGLLDDLLDLSKINAARLELDPQPYDLDALIGDVQSLFTARAQMNGVTLHLIRDPALPGTLVLDGQRLRQILANLVGNAVKLTTRGFVEISATQSETPDGEMRLVLAVRDTGPGIPPDRQAAIFDAFEQADTATAQRFGGTGLGLTISRKLAQAMGGDITVESTVGVGSRFTVDLPLCAAPADAVPTTPGSGALQTLVSARPLSGRRLLLAEDVEANRTILVGMLTALGAEVEAAADGAEALDAVKTAGASPYDLVLMDMHMPVMDGCSAVRAIRRLPEPASQTLIVALTADAMTENRDQYQVAGLDGFLNKPIEWRKLVDLAEALGVANSNCKQVGPVGKDNGSIAGAPTIEAQDEQAATCDGDPAWLAPLPVWNSDTRGELMRALGEDQLAELVRAWPALGQALSERIGAAAREPDSTEQAAQDMKADVHALRGAAGNYGFERVAAIAGHIQQADTLNACKPLLDMLAIEIDAVTATIETEMGPTNGRAFNPAK</sequence>
<feature type="transmembrane region" description="Helical" evidence="14">
    <location>
        <begin position="65"/>
        <end position="84"/>
    </location>
</feature>
<dbReference type="InterPro" id="IPR004358">
    <property type="entry name" value="Sig_transdc_His_kin-like_C"/>
</dbReference>
<gene>
    <name evidence="17" type="ORF">CKO28_19775</name>
</gene>
<feature type="coiled-coil region" evidence="13">
    <location>
        <begin position="169"/>
        <end position="196"/>
    </location>
</feature>
<dbReference type="PROSITE" id="PS50109">
    <property type="entry name" value="HIS_KIN"/>
    <property type="match status" value="1"/>
</dbReference>
<dbReference type="PRINTS" id="PR00344">
    <property type="entry name" value="BCTRLSENSOR"/>
</dbReference>
<dbReference type="Pfam" id="PF00512">
    <property type="entry name" value="HisKA"/>
    <property type="match status" value="1"/>
</dbReference>
<keyword evidence="9 14" id="KW-1133">Transmembrane helix</keyword>
<evidence type="ECO:0000256" key="10">
    <source>
        <dbReference type="ARBA" id="ARBA00023012"/>
    </source>
</evidence>
<feature type="transmembrane region" description="Helical" evidence="14">
    <location>
        <begin position="91"/>
        <end position="109"/>
    </location>
</feature>
<dbReference type="InterPro" id="IPR005467">
    <property type="entry name" value="His_kinase_dom"/>
</dbReference>
<dbReference type="EC" id="2.7.13.3" evidence="3"/>
<feature type="transmembrane region" description="Helical" evidence="14">
    <location>
        <begin position="21"/>
        <end position="45"/>
    </location>
</feature>
<dbReference type="InterPro" id="IPR003594">
    <property type="entry name" value="HATPase_dom"/>
</dbReference>
<evidence type="ECO:0000256" key="11">
    <source>
        <dbReference type="ARBA" id="ARBA00023136"/>
    </source>
</evidence>
<reference evidence="17 18" key="1">
    <citation type="journal article" date="2020" name="Microorganisms">
        <title>Osmotic Adaptation and Compatible Solute Biosynthesis of Phototrophic Bacteria as Revealed from Genome Analyses.</title>
        <authorList>
            <person name="Imhoff J.F."/>
            <person name="Rahn T."/>
            <person name="Kunzel S."/>
            <person name="Keller A."/>
            <person name="Neulinger S.C."/>
        </authorList>
    </citation>
    <scope>NUCLEOTIDE SEQUENCE [LARGE SCALE GENOMIC DNA]</scope>
    <source>
        <strain evidence="17 18">DSM 9895</strain>
    </source>
</reference>
<dbReference type="Gene3D" id="1.10.287.130">
    <property type="match status" value="1"/>
</dbReference>
<dbReference type="Pfam" id="PF00072">
    <property type="entry name" value="Response_reg"/>
    <property type="match status" value="1"/>
</dbReference>
<feature type="transmembrane region" description="Helical" evidence="14">
    <location>
        <begin position="151"/>
        <end position="172"/>
    </location>
</feature>
<evidence type="ECO:0000256" key="8">
    <source>
        <dbReference type="ARBA" id="ARBA00022840"/>
    </source>
</evidence>
<evidence type="ECO:0000256" key="13">
    <source>
        <dbReference type="SAM" id="Coils"/>
    </source>
</evidence>
<dbReference type="InterPro" id="IPR036097">
    <property type="entry name" value="HisK_dim/P_sf"/>
</dbReference>
<dbReference type="Gene3D" id="3.40.50.2300">
    <property type="match status" value="1"/>
</dbReference>
<dbReference type="Gene3D" id="3.30.565.10">
    <property type="entry name" value="Histidine kinase-like ATPase, C-terminal domain"/>
    <property type="match status" value="1"/>
</dbReference>
<name>A0ABS1DIH6_9PROT</name>
<evidence type="ECO:0000256" key="6">
    <source>
        <dbReference type="ARBA" id="ARBA00022692"/>
    </source>
</evidence>
<accession>A0ABS1DIH6</accession>
<dbReference type="InterPro" id="IPR003661">
    <property type="entry name" value="HisK_dim/P_dom"/>
</dbReference>
<keyword evidence="13" id="KW-0175">Coiled coil</keyword>
<evidence type="ECO:0000256" key="7">
    <source>
        <dbReference type="ARBA" id="ARBA00022741"/>
    </source>
</evidence>
<evidence type="ECO:0000259" key="15">
    <source>
        <dbReference type="PROSITE" id="PS50109"/>
    </source>
</evidence>
<dbReference type="SUPFAM" id="SSF52172">
    <property type="entry name" value="CheY-like"/>
    <property type="match status" value="1"/>
</dbReference>
<dbReference type="SUPFAM" id="SSF47226">
    <property type="entry name" value="Histidine-containing phosphotransfer domain, HPT domain"/>
    <property type="match status" value="1"/>
</dbReference>
<dbReference type="SUPFAM" id="SSF47384">
    <property type="entry name" value="Homodimeric domain of signal transducing histidine kinase"/>
    <property type="match status" value="1"/>
</dbReference>
<protein>
    <recommendedName>
        <fullName evidence="3">histidine kinase</fullName>
        <ecNumber evidence="3">2.7.13.3</ecNumber>
    </recommendedName>
</protein>
<comment type="catalytic activity">
    <reaction evidence="1">
        <text>ATP + protein L-histidine = ADP + protein N-phospho-L-histidine.</text>
        <dbReference type="EC" id="2.7.13.3"/>
    </reaction>
</comment>
<dbReference type="InterPro" id="IPR008207">
    <property type="entry name" value="Sig_transdc_His_kin_Hpt_dom"/>
</dbReference>
<keyword evidence="8" id="KW-0067">ATP-binding</keyword>
<evidence type="ECO:0000256" key="2">
    <source>
        <dbReference type="ARBA" id="ARBA00004651"/>
    </source>
</evidence>
<dbReference type="CDD" id="cd00082">
    <property type="entry name" value="HisKA"/>
    <property type="match status" value="1"/>
</dbReference>
<dbReference type="CDD" id="cd16922">
    <property type="entry name" value="HATPase_EvgS-ArcB-TorS-like"/>
    <property type="match status" value="1"/>
</dbReference>
<feature type="modified residue" description="4-aspartylphosphate" evidence="12">
    <location>
        <position position="504"/>
    </location>
</feature>
<dbReference type="InterPro" id="IPR036890">
    <property type="entry name" value="HATPase_C_sf"/>
</dbReference>
<dbReference type="InterPro" id="IPR036641">
    <property type="entry name" value="HPT_dom_sf"/>
</dbReference>
<evidence type="ECO:0000256" key="1">
    <source>
        <dbReference type="ARBA" id="ARBA00000085"/>
    </source>
</evidence>
<dbReference type="SUPFAM" id="SSF55874">
    <property type="entry name" value="ATPase domain of HSP90 chaperone/DNA topoisomerase II/histidine kinase"/>
    <property type="match status" value="1"/>
</dbReference>
<evidence type="ECO:0000256" key="12">
    <source>
        <dbReference type="PROSITE-ProRule" id="PRU00169"/>
    </source>
</evidence>
<feature type="domain" description="Histidine kinase" evidence="15">
    <location>
        <begin position="203"/>
        <end position="424"/>
    </location>
</feature>
<proteinExistence type="predicted"/>
<dbReference type="Pfam" id="PF01627">
    <property type="entry name" value="Hpt"/>
    <property type="match status" value="1"/>
</dbReference>
<evidence type="ECO:0000259" key="16">
    <source>
        <dbReference type="PROSITE" id="PS50110"/>
    </source>
</evidence>
<evidence type="ECO:0000256" key="3">
    <source>
        <dbReference type="ARBA" id="ARBA00012438"/>
    </source>
</evidence>
<dbReference type="CDD" id="cd17546">
    <property type="entry name" value="REC_hyHK_CKI1_RcsC-like"/>
    <property type="match status" value="1"/>
</dbReference>
<dbReference type="PANTHER" id="PTHR45339:SF1">
    <property type="entry name" value="HYBRID SIGNAL TRANSDUCTION HISTIDINE KINASE J"/>
    <property type="match status" value="1"/>
</dbReference>
<dbReference type="Pfam" id="PF07694">
    <property type="entry name" value="5TM-5TMR_LYT"/>
    <property type="match status" value="1"/>
</dbReference>
<organism evidence="17 18">
    <name type="scientific">Rhodovibrio sodomensis</name>
    <dbReference type="NCBI Taxonomy" id="1088"/>
    <lineage>
        <taxon>Bacteria</taxon>
        <taxon>Pseudomonadati</taxon>
        <taxon>Pseudomonadota</taxon>
        <taxon>Alphaproteobacteria</taxon>
        <taxon>Rhodospirillales</taxon>
        <taxon>Rhodovibrionaceae</taxon>
        <taxon>Rhodovibrio</taxon>
    </lineage>
</organism>
<keyword evidence="5 12" id="KW-0597">Phosphoprotein</keyword>
<dbReference type="Proteomes" id="UP001296873">
    <property type="component" value="Unassembled WGS sequence"/>
</dbReference>